<proteinExistence type="predicted"/>
<dbReference type="AlphaFoldDB" id="A0A7Y4MQ67"/>
<dbReference type="EMBL" id="JABFNT010000017">
    <property type="protein sequence ID" value="NOJ78102.1"/>
    <property type="molecule type" value="Genomic_DNA"/>
</dbReference>
<sequence>MATPEWKEPTMNPNARNIPGYGVDADPRNRPGYPREESPQLRGDAQGPPSRQQSDVTVFKHGQPARKMPPVFGTAQPPKGVSGMLRRLAYKYPDHWTRHWMMLLLADRVDVAEHKLRRGLPRLAAGAAAVLVGGVVMRRLRVW</sequence>
<comment type="caution">
    <text evidence="2">The sequence shown here is derived from an EMBL/GenBank/DDBJ whole genome shotgun (WGS) entry which is preliminary data.</text>
</comment>
<evidence type="ECO:0000313" key="2">
    <source>
        <dbReference type="EMBL" id="NOJ78102.1"/>
    </source>
</evidence>
<reference evidence="2 3" key="1">
    <citation type="submission" date="2020-05" db="EMBL/GenBank/DDBJ databases">
        <authorList>
            <person name="Whitworth D."/>
        </authorList>
    </citation>
    <scope>NUCLEOTIDE SEQUENCE [LARGE SCALE GENOMIC DNA]</scope>
    <source>
        <strain evidence="2 3">AM005</strain>
    </source>
</reference>
<organism evidence="2 3">
    <name type="scientific">Myxococcus xanthus</name>
    <dbReference type="NCBI Taxonomy" id="34"/>
    <lineage>
        <taxon>Bacteria</taxon>
        <taxon>Pseudomonadati</taxon>
        <taxon>Myxococcota</taxon>
        <taxon>Myxococcia</taxon>
        <taxon>Myxococcales</taxon>
        <taxon>Cystobacterineae</taxon>
        <taxon>Myxococcaceae</taxon>
        <taxon>Myxococcus</taxon>
    </lineage>
</organism>
<feature type="compositionally biased region" description="Basic and acidic residues" evidence="1">
    <location>
        <begin position="25"/>
        <end position="39"/>
    </location>
</feature>
<protein>
    <submittedName>
        <fullName evidence="2">Uncharacterized protein</fullName>
    </submittedName>
</protein>
<feature type="region of interest" description="Disordered" evidence="1">
    <location>
        <begin position="1"/>
        <end position="56"/>
    </location>
</feature>
<gene>
    <name evidence="2" type="ORF">HNV28_07070</name>
</gene>
<evidence type="ECO:0000313" key="3">
    <source>
        <dbReference type="Proteomes" id="UP000533080"/>
    </source>
</evidence>
<accession>A0A7Y4MQ67</accession>
<evidence type="ECO:0000256" key="1">
    <source>
        <dbReference type="SAM" id="MobiDB-lite"/>
    </source>
</evidence>
<dbReference type="Proteomes" id="UP000533080">
    <property type="component" value="Unassembled WGS sequence"/>
</dbReference>
<name>A0A7Y4MQ67_MYXXA</name>